<dbReference type="InterPro" id="IPR000792">
    <property type="entry name" value="Tscrpt_reg_LuxR_C"/>
</dbReference>
<dbReference type="SMART" id="SM00421">
    <property type="entry name" value="HTH_LUXR"/>
    <property type="match status" value="1"/>
</dbReference>
<sequence>MLRGRESEQRAVDALLDGARAGRSGVLVVRGEPGIGKTALLAYAEERAHGLRVLRGPGVETEADLPYASLHLLLRDGLDRLAALPGPQAAALAGALGLAPARADDRFQVGVAVLSLLAELAEDRPLLCLVDDAHWLDQASARALRFAARRLHAEGVVVLFAARDDAGPATPGPITPGPITPGPITPGPITPAPITPGPATLDAVAGFDPAGLPELRLGGLDDDSAARLLADAAPGLAAPVRARIIAESAGNPLALLELPRTPAPPEYDRTPPPLPERLRLAYAARIGRLPADARVALLVTALADDGDLAVVARACAALGAGPAALGAAERAGLVTVTDRHARFAHPLTRAAAFQLSTYDQRLRTHAALAALLHDHPDRRAWHLAAAAPGPDETAARALDELAERAAARGAGVSACGRLRAGGRAGEDPRLRGRRLLTAAAHATEAGRLRHAQRLIEAAVPLVPAASARTALPALRARIAFGRGAPHLAHDLLLDGAAEAAGEDRGAAGLMLVEAARNASLLGDADRLVAAAARLRELGLGPEDDYDLARRSALSSALLITNGPAAALPAMRELVSEGSRVASDMHSRRINASYFALQTGDFPAAWEIARAAAAECRANGEAGKLVVLHLTLAAAEIFLGRFADAAASAEEGLLLTAESGGQDRAGCMRGVLAWLAAARGEADRCLALAAAAHESYAANGIVNALAWAEWARALLDLGAGRTAEALDRLEAGPAGPARHQFQAVHAVPDLIEAAARLDRPAGEALGRYAGWAEAAGLPWARAVLHRCRALLEPDGERADTHFREAVRLHARGGHPWEAARTALLYGERLRRERRKREARPHLRAALETFRRLEARPWAERAAGELRAAGDAGPPVAGPDAASALSALSPQELQIVRLAAAGRTNKEIGARLFLSPKTVSYHLYRAFPKLNVTSRAQLAGLDLP</sequence>
<proteinExistence type="predicted"/>
<gene>
    <name evidence="4" type="ORF">MF672_041985</name>
</gene>
<dbReference type="CDD" id="cd06170">
    <property type="entry name" value="LuxR_C_like"/>
    <property type="match status" value="1"/>
</dbReference>
<dbReference type="Pfam" id="PF13191">
    <property type="entry name" value="AAA_16"/>
    <property type="match status" value="1"/>
</dbReference>
<dbReference type="SUPFAM" id="SSF46894">
    <property type="entry name" value="C-terminal effector domain of the bipartite response regulators"/>
    <property type="match status" value="1"/>
</dbReference>
<dbReference type="InterPro" id="IPR041664">
    <property type="entry name" value="AAA_16"/>
</dbReference>
<dbReference type="PANTHER" id="PTHR16305:SF35">
    <property type="entry name" value="TRANSCRIPTIONAL ACTIVATOR DOMAIN"/>
    <property type="match status" value="1"/>
</dbReference>
<keyword evidence="2" id="KW-0067">ATP-binding</keyword>
<dbReference type="PROSITE" id="PS00622">
    <property type="entry name" value="HTH_LUXR_1"/>
    <property type="match status" value="1"/>
</dbReference>
<feature type="domain" description="HTH luxR-type" evidence="3">
    <location>
        <begin position="879"/>
        <end position="942"/>
    </location>
</feature>
<dbReference type="PANTHER" id="PTHR16305">
    <property type="entry name" value="TESTICULAR SOLUBLE ADENYLYL CYCLASE"/>
    <property type="match status" value="1"/>
</dbReference>
<dbReference type="Gene3D" id="1.10.10.10">
    <property type="entry name" value="Winged helix-like DNA-binding domain superfamily/Winged helix DNA-binding domain"/>
    <property type="match status" value="1"/>
</dbReference>
<evidence type="ECO:0000313" key="5">
    <source>
        <dbReference type="Proteomes" id="UP001317259"/>
    </source>
</evidence>
<reference evidence="4 5" key="1">
    <citation type="submission" date="2022-04" db="EMBL/GenBank/DDBJ databases">
        <title>Genome draft of Actinomadura sp. ATCC 31491.</title>
        <authorList>
            <person name="Shi X."/>
            <person name="Du Y."/>
        </authorList>
    </citation>
    <scope>NUCLEOTIDE SEQUENCE [LARGE SCALE GENOMIC DNA]</scope>
    <source>
        <strain evidence="4 5">ATCC 31491</strain>
    </source>
</reference>
<comment type="caution">
    <text evidence="4">The sequence shown here is derived from an EMBL/GenBank/DDBJ whole genome shotgun (WGS) entry which is preliminary data.</text>
</comment>
<evidence type="ECO:0000256" key="2">
    <source>
        <dbReference type="ARBA" id="ARBA00022840"/>
    </source>
</evidence>
<accession>A0ABT0G6V1</accession>
<name>A0ABT0G6V1_9ACTN</name>
<dbReference type="PROSITE" id="PS50043">
    <property type="entry name" value="HTH_LUXR_2"/>
    <property type="match status" value="1"/>
</dbReference>
<keyword evidence="1" id="KW-0547">Nucleotide-binding</keyword>
<dbReference type="RefSeq" id="WP_247815705.1">
    <property type="nucleotide sequence ID" value="NZ_JAKRKC020000002.1"/>
</dbReference>
<evidence type="ECO:0000313" key="4">
    <source>
        <dbReference type="EMBL" id="MCK2220328.1"/>
    </source>
</evidence>
<dbReference type="InterPro" id="IPR016032">
    <property type="entry name" value="Sig_transdc_resp-reg_C-effctor"/>
</dbReference>
<organism evidence="4 5">
    <name type="scientific">Actinomadura luzonensis</name>
    <dbReference type="NCBI Taxonomy" id="2805427"/>
    <lineage>
        <taxon>Bacteria</taxon>
        <taxon>Bacillati</taxon>
        <taxon>Actinomycetota</taxon>
        <taxon>Actinomycetes</taxon>
        <taxon>Streptosporangiales</taxon>
        <taxon>Thermomonosporaceae</taxon>
        <taxon>Actinomadura</taxon>
    </lineage>
</organism>
<dbReference type="Proteomes" id="UP001317259">
    <property type="component" value="Unassembled WGS sequence"/>
</dbReference>
<dbReference type="InterPro" id="IPR036388">
    <property type="entry name" value="WH-like_DNA-bd_sf"/>
</dbReference>
<protein>
    <submittedName>
        <fullName evidence="4">AAA family ATPase</fullName>
    </submittedName>
</protein>
<dbReference type="EMBL" id="JAKRKC020000002">
    <property type="protein sequence ID" value="MCK2220328.1"/>
    <property type="molecule type" value="Genomic_DNA"/>
</dbReference>
<evidence type="ECO:0000256" key="1">
    <source>
        <dbReference type="ARBA" id="ARBA00022741"/>
    </source>
</evidence>
<keyword evidence="5" id="KW-1185">Reference proteome</keyword>
<dbReference type="Pfam" id="PF00196">
    <property type="entry name" value="GerE"/>
    <property type="match status" value="1"/>
</dbReference>
<dbReference type="SUPFAM" id="SSF52540">
    <property type="entry name" value="P-loop containing nucleoside triphosphate hydrolases"/>
    <property type="match status" value="1"/>
</dbReference>
<dbReference type="PRINTS" id="PR00038">
    <property type="entry name" value="HTHLUXR"/>
</dbReference>
<dbReference type="InterPro" id="IPR027417">
    <property type="entry name" value="P-loop_NTPase"/>
</dbReference>
<evidence type="ECO:0000259" key="3">
    <source>
        <dbReference type="PROSITE" id="PS50043"/>
    </source>
</evidence>